<dbReference type="GeneID" id="66073638"/>
<dbReference type="RefSeq" id="XP_043013660.1">
    <property type="nucleotide sequence ID" value="XM_043149058.1"/>
</dbReference>
<dbReference type="FunFam" id="1.20.5.260:FF:000001">
    <property type="entry name" value="Cytochrome b-c1 complex subunit 9"/>
    <property type="match status" value="1"/>
</dbReference>
<dbReference type="PANTHER" id="PTHR12980:SF0">
    <property type="entry name" value="CYTOCHROME B-C1 COMPLEX SUBUNIT 9"/>
    <property type="match status" value="1"/>
</dbReference>
<dbReference type="InterPro" id="IPR036656">
    <property type="entry name" value="QCR9_sf"/>
</dbReference>
<keyword evidence="6 12" id="KW-0999">Mitochondrion inner membrane</keyword>
<organism evidence="13 14">
    <name type="scientific">Marasmius oreades</name>
    <name type="common">fairy-ring Marasmius</name>
    <dbReference type="NCBI Taxonomy" id="181124"/>
    <lineage>
        <taxon>Eukaryota</taxon>
        <taxon>Fungi</taxon>
        <taxon>Dikarya</taxon>
        <taxon>Basidiomycota</taxon>
        <taxon>Agaricomycotina</taxon>
        <taxon>Agaricomycetes</taxon>
        <taxon>Agaricomycetidae</taxon>
        <taxon>Agaricales</taxon>
        <taxon>Marasmiineae</taxon>
        <taxon>Marasmiaceae</taxon>
        <taxon>Marasmius</taxon>
    </lineage>
</organism>
<evidence type="ECO:0000256" key="9">
    <source>
        <dbReference type="ARBA" id="ARBA00023128"/>
    </source>
</evidence>
<dbReference type="Pfam" id="PF05365">
    <property type="entry name" value="UCR_UQCRX_QCR9"/>
    <property type="match status" value="1"/>
</dbReference>
<dbReference type="Proteomes" id="UP001049176">
    <property type="component" value="Chromosome 2"/>
</dbReference>
<dbReference type="GO" id="GO:0005743">
    <property type="term" value="C:mitochondrial inner membrane"/>
    <property type="evidence" value="ECO:0007669"/>
    <property type="project" value="UniProtKB-SubCell"/>
</dbReference>
<accession>A0A9P7UYZ0</accession>
<comment type="similarity">
    <text evidence="2 12">Belongs to the UQCR10/QCR9 family.</text>
</comment>
<dbReference type="KEGG" id="more:E1B28_004562"/>
<comment type="subunit">
    <text evidence="12">Component of the ubiquinol-cytochrome c oxidoreductase (cytochrome b-c1 complex, complex III, CIII), a multisubunit enzyme composed of 3 respiratory subunits cytochrome b, cytochrome c1 and Rieske protein, 2 core protein subunits, and additional low-molecular weight protein subunits.</text>
</comment>
<keyword evidence="3 12" id="KW-0813">Transport</keyword>
<evidence type="ECO:0000256" key="3">
    <source>
        <dbReference type="ARBA" id="ARBA00022448"/>
    </source>
</evidence>
<evidence type="ECO:0000256" key="4">
    <source>
        <dbReference type="ARBA" id="ARBA00022660"/>
    </source>
</evidence>
<dbReference type="GO" id="GO:0045275">
    <property type="term" value="C:respiratory chain complex III"/>
    <property type="evidence" value="ECO:0007669"/>
    <property type="project" value="UniProtKB-UniRule"/>
</dbReference>
<sequence length="63" mass="7457">MSFSTTFYNTFAKRNSVYVTSIFTAAFAFGIGFDTAITTFWDRWNAGKQWKDIRHKYIQQDEE</sequence>
<keyword evidence="5 12" id="KW-0812">Transmembrane</keyword>
<protein>
    <recommendedName>
        <fullName evidence="11 12">Complex III subunit 9</fullName>
    </recommendedName>
</protein>
<keyword evidence="8 12" id="KW-1133">Transmembrane helix</keyword>
<gene>
    <name evidence="13" type="ORF">E1B28_004562</name>
</gene>
<dbReference type="EMBL" id="CM032182">
    <property type="protein sequence ID" value="KAG7097190.1"/>
    <property type="molecule type" value="Genomic_DNA"/>
</dbReference>
<evidence type="ECO:0000313" key="14">
    <source>
        <dbReference type="Proteomes" id="UP001049176"/>
    </source>
</evidence>
<evidence type="ECO:0000256" key="6">
    <source>
        <dbReference type="ARBA" id="ARBA00022792"/>
    </source>
</evidence>
<keyword evidence="10 12" id="KW-0472">Membrane</keyword>
<comment type="function">
    <text evidence="12">Component of the ubiquinol-cytochrome c oxidoreductase, a multisubunit transmembrane complex that is part of the mitochondrial electron transport chain which drives oxidative phosphorylation. The complex plays an important role in the uptake of multiple carbon sources present in different host niches.</text>
</comment>
<dbReference type="InterPro" id="IPR008027">
    <property type="entry name" value="QCR9"/>
</dbReference>
<evidence type="ECO:0000256" key="2">
    <source>
        <dbReference type="ARBA" id="ARBA00007856"/>
    </source>
</evidence>
<evidence type="ECO:0000256" key="10">
    <source>
        <dbReference type="ARBA" id="ARBA00023136"/>
    </source>
</evidence>
<evidence type="ECO:0000313" key="13">
    <source>
        <dbReference type="EMBL" id="KAG7097190.1"/>
    </source>
</evidence>
<dbReference type="GO" id="GO:0006122">
    <property type="term" value="P:mitochondrial electron transport, ubiquinol to cytochrome c"/>
    <property type="evidence" value="ECO:0007669"/>
    <property type="project" value="UniProtKB-UniRule"/>
</dbReference>
<evidence type="ECO:0000256" key="1">
    <source>
        <dbReference type="ARBA" id="ARBA00004434"/>
    </source>
</evidence>
<evidence type="ECO:0000256" key="11">
    <source>
        <dbReference type="ARBA" id="ARBA00044247"/>
    </source>
</evidence>
<comment type="subcellular location">
    <subcellularLocation>
        <location evidence="1 12">Mitochondrion inner membrane</location>
        <topology evidence="1 12">Single-pass membrane protein</topology>
    </subcellularLocation>
</comment>
<evidence type="ECO:0000256" key="7">
    <source>
        <dbReference type="ARBA" id="ARBA00022982"/>
    </source>
</evidence>
<dbReference type="AlphaFoldDB" id="A0A9P7UYZ0"/>
<keyword evidence="14" id="KW-1185">Reference proteome</keyword>
<proteinExistence type="inferred from homology"/>
<reference evidence="13" key="1">
    <citation type="journal article" date="2021" name="Genome Biol. Evol.">
        <title>The assembled and annotated genome of the fairy-ring fungus Marasmius oreades.</title>
        <authorList>
            <person name="Hiltunen M."/>
            <person name="Ament-Velasquez S.L."/>
            <person name="Johannesson H."/>
        </authorList>
    </citation>
    <scope>NUCLEOTIDE SEQUENCE</scope>
    <source>
        <strain evidence="13">03SP1</strain>
    </source>
</reference>
<keyword evidence="7 12" id="KW-0249">Electron transport</keyword>
<dbReference type="SUPFAM" id="SSF81514">
    <property type="entry name" value="Subunit X (non-heme 7 kDa protein) of cytochrome bc1 complex (Ubiquinol-cytochrome c reductase)"/>
    <property type="match status" value="1"/>
</dbReference>
<dbReference type="Gene3D" id="1.20.5.260">
    <property type="entry name" value="Cytochrome b-c1 complex subunit 9"/>
    <property type="match status" value="1"/>
</dbReference>
<dbReference type="PANTHER" id="PTHR12980">
    <property type="entry name" value="UBIQUINOL-CYTOCHROME C REDUCTASE COMPLEX, SUBUNIT X"/>
    <property type="match status" value="1"/>
</dbReference>
<keyword evidence="9 12" id="KW-0496">Mitochondrion</keyword>
<evidence type="ECO:0000256" key="8">
    <source>
        <dbReference type="ARBA" id="ARBA00022989"/>
    </source>
</evidence>
<feature type="transmembrane region" description="Helical" evidence="12">
    <location>
        <begin position="20"/>
        <end position="41"/>
    </location>
</feature>
<evidence type="ECO:0000256" key="12">
    <source>
        <dbReference type="RuleBase" id="RU368056"/>
    </source>
</evidence>
<evidence type="ECO:0000256" key="5">
    <source>
        <dbReference type="ARBA" id="ARBA00022692"/>
    </source>
</evidence>
<name>A0A9P7UYZ0_9AGAR</name>
<comment type="caution">
    <text evidence="13">The sequence shown here is derived from an EMBL/GenBank/DDBJ whole genome shotgun (WGS) entry which is preliminary data.</text>
</comment>
<keyword evidence="4 12" id="KW-0679">Respiratory chain</keyword>